<evidence type="ECO:0000313" key="2">
    <source>
        <dbReference type="Proteomes" id="UP000798808"/>
    </source>
</evidence>
<evidence type="ECO:0000313" key="1">
    <source>
        <dbReference type="EMBL" id="MTI28793.1"/>
    </source>
</evidence>
<dbReference type="Proteomes" id="UP000798808">
    <property type="component" value="Unassembled WGS sequence"/>
</dbReference>
<proteinExistence type="predicted"/>
<sequence length="91" mass="10568">MIEAKIYRGIEYVRISELPEDQKASIKNWLNMDVIIKIQTETVLMSDCILFKDYEFWFKKIFTNAVAAEETSPVKSEFKTKKKPVGGLAFD</sequence>
<comment type="caution">
    <text evidence="1">The sequence shown here is derived from an EMBL/GenBank/DDBJ whole genome shotgun (WGS) entry which is preliminary data.</text>
</comment>
<dbReference type="EMBL" id="SMLW01000672">
    <property type="protein sequence ID" value="MTI28793.1"/>
    <property type="molecule type" value="Genomic_DNA"/>
</dbReference>
<keyword evidence="2" id="KW-1185">Reference proteome</keyword>
<dbReference type="RefSeq" id="WP_155176664.1">
    <property type="nucleotide sequence ID" value="NZ_BAAAFL010000012.1"/>
</dbReference>
<reference evidence="1 2" key="1">
    <citation type="submission" date="2019-02" db="EMBL/GenBank/DDBJ databases">
        <authorList>
            <person name="Goldberg S.R."/>
            <person name="Haltli B.A."/>
            <person name="Correa H."/>
            <person name="Russell K.G."/>
        </authorList>
    </citation>
    <scope>NUCLEOTIDE SEQUENCE [LARGE SCALE GENOMIC DNA]</scope>
    <source>
        <strain evidence="1 2">JCM 16186</strain>
    </source>
</reference>
<name>A0ABW9RX43_9BACT</name>
<organism evidence="1 2">
    <name type="scientific">Fulvivirga kasyanovii</name>
    <dbReference type="NCBI Taxonomy" id="396812"/>
    <lineage>
        <taxon>Bacteria</taxon>
        <taxon>Pseudomonadati</taxon>
        <taxon>Bacteroidota</taxon>
        <taxon>Cytophagia</taxon>
        <taxon>Cytophagales</taxon>
        <taxon>Fulvivirgaceae</taxon>
        <taxon>Fulvivirga</taxon>
    </lineage>
</organism>
<gene>
    <name evidence="1" type="ORF">E1163_27790</name>
</gene>
<accession>A0ABW9RX43</accession>
<protein>
    <submittedName>
        <fullName evidence="1">Uncharacterized protein</fullName>
    </submittedName>
</protein>